<keyword evidence="1" id="KW-0472">Membrane</keyword>
<evidence type="ECO:0000256" key="1">
    <source>
        <dbReference type="SAM" id="Phobius"/>
    </source>
</evidence>
<keyword evidence="1" id="KW-0812">Transmembrane</keyword>
<dbReference type="EMBL" id="LBSR01000012">
    <property type="protein sequence ID" value="KKQ21870.1"/>
    <property type="molecule type" value="Genomic_DNA"/>
</dbReference>
<gene>
    <name evidence="2" type="ORF">US36_C0012G0029</name>
</gene>
<accession>A0A0G0G754</accession>
<dbReference type="AlphaFoldDB" id="A0A0G0G754"/>
<feature type="transmembrane region" description="Helical" evidence="1">
    <location>
        <begin position="21"/>
        <end position="37"/>
    </location>
</feature>
<feature type="transmembrane region" description="Helical" evidence="1">
    <location>
        <begin position="82"/>
        <end position="107"/>
    </location>
</feature>
<protein>
    <submittedName>
        <fullName evidence="2">Uncharacterized protein</fullName>
    </submittedName>
</protein>
<feature type="transmembrane region" description="Helical" evidence="1">
    <location>
        <begin position="57"/>
        <end position="75"/>
    </location>
</feature>
<proteinExistence type="predicted"/>
<keyword evidence="1" id="KW-1133">Transmembrane helix</keyword>
<evidence type="ECO:0000313" key="3">
    <source>
        <dbReference type="Proteomes" id="UP000034044"/>
    </source>
</evidence>
<evidence type="ECO:0000313" key="2">
    <source>
        <dbReference type="EMBL" id="KKQ21870.1"/>
    </source>
</evidence>
<dbReference type="Proteomes" id="UP000034044">
    <property type="component" value="Unassembled WGS sequence"/>
</dbReference>
<reference evidence="2 3" key="1">
    <citation type="journal article" date="2015" name="Nature">
        <title>rRNA introns, odd ribosomes, and small enigmatic genomes across a large radiation of phyla.</title>
        <authorList>
            <person name="Brown C.T."/>
            <person name="Hug L.A."/>
            <person name="Thomas B.C."/>
            <person name="Sharon I."/>
            <person name="Castelle C.J."/>
            <person name="Singh A."/>
            <person name="Wilkins M.J."/>
            <person name="Williams K.H."/>
            <person name="Banfield J.F."/>
        </authorList>
    </citation>
    <scope>NUCLEOTIDE SEQUENCE [LARGE SCALE GENOMIC DNA]</scope>
</reference>
<comment type="caution">
    <text evidence="2">The sequence shown here is derived from an EMBL/GenBank/DDBJ whole genome shotgun (WGS) entry which is preliminary data.</text>
</comment>
<organism evidence="2 3">
    <name type="scientific">Candidatus Wolfebacteria bacterium GW2011_GWC1_37_10</name>
    <dbReference type="NCBI Taxonomy" id="1619010"/>
    <lineage>
        <taxon>Bacteria</taxon>
        <taxon>Candidatus Wolfeibacteriota</taxon>
    </lineage>
</organism>
<sequence length="120" mass="14902">MLIIYLFNRFFFRIKEFFRHWYIKSFFFYTHAVISFFEKLDRFFALKITFRFLFQPLYADRSAIGYILGFIFRSIRIIIASFVYLAVFFIAIIVYVFWMLIPIIIFLEIINFDFSLKWIN</sequence>
<name>A0A0G0G754_9BACT</name>